<keyword evidence="5" id="KW-0472">Membrane</keyword>
<keyword evidence="8" id="KW-1185">Reference proteome</keyword>
<feature type="region of interest" description="Disordered" evidence="4">
    <location>
        <begin position="528"/>
        <end position="553"/>
    </location>
</feature>
<dbReference type="CDD" id="cd00054">
    <property type="entry name" value="EGF_CA"/>
    <property type="match status" value="1"/>
</dbReference>
<dbReference type="PROSITE" id="PS00010">
    <property type="entry name" value="ASX_HYDROXYL"/>
    <property type="match status" value="1"/>
</dbReference>
<keyword evidence="2" id="KW-1015">Disulfide bond</keyword>
<dbReference type="InterPro" id="IPR049883">
    <property type="entry name" value="NOTCH1_EGF-like"/>
</dbReference>
<organism evidence="7 8">
    <name type="scientific">Ranitomeya imitator</name>
    <name type="common">mimic poison frog</name>
    <dbReference type="NCBI Taxonomy" id="111125"/>
    <lineage>
        <taxon>Eukaryota</taxon>
        <taxon>Metazoa</taxon>
        <taxon>Chordata</taxon>
        <taxon>Craniata</taxon>
        <taxon>Vertebrata</taxon>
        <taxon>Euteleostomi</taxon>
        <taxon>Amphibia</taxon>
        <taxon>Batrachia</taxon>
        <taxon>Anura</taxon>
        <taxon>Neobatrachia</taxon>
        <taxon>Hyloidea</taxon>
        <taxon>Dendrobatidae</taxon>
        <taxon>Dendrobatinae</taxon>
        <taxon>Ranitomeya</taxon>
    </lineage>
</organism>
<dbReference type="EMBL" id="CAUEEQ010033073">
    <property type="protein sequence ID" value="CAJ0951260.1"/>
    <property type="molecule type" value="Genomic_DNA"/>
</dbReference>
<evidence type="ECO:0000256" key="5">
    <source>
        <dbReference type="SAM" id="Phobius"/>
    </source>
</evidence>
<accession>A0ABN9LXF4</accession>
<evidence type="ECO:0000256" key="3">
    <source>
        <dbReference type="PROSITE-ProRule" id="PRU00076"/>
    </source>
</evidence>
<dbReference type="InterPro" id="IPR035914">
    <property type="entry name" value="Sperma_CUB_dom_sf"/>
</dbReference>
<evidence type="ECO:0000256" key="2">
    <source>
        <dbReference type="ARBA" id="ARBA00023157"/>
    </source>
</evidence>
<reference evidence="7" key="1">
    <citation type="submission" date="2023-07" db="EMBL/GenBank/DDBJ databases">
        <authorList>
            <person name="Stuckert A."/>
        </authorList>
    </citation>
    <scope>NUCLEOTIDE SEQUENCE</scope>
</reference>
<dbReference type="SUPFAM" id="SSF49854">
    <property type="entry name" value="Spermadhesin, CUB domain"/>
    <property type="match status" value="1"/>
</dbReference>
<sequence length="887" mass="98630">MDPKSYCTICPEYADTPYVESVRAWVPVQLTGLPGQESLCPATLQAACTEQLAQESHSVETDLQIDFNPSAVWAFVPARSCHLHLSGPHGTFSPPIFYGNIHVNLWCNWTIMAAPERHIVIYITGFQTNKSCSENHDEIIFEGVSSSVENTIVYACWNKHTHVFATKALAVSVVLLWRSFANTGSNRYFYGRYYVFNDPVLGPNIDSGNCSLVSKQNVSTSAIIQPPIPDETPTTKSHLDSVFPESSSSEMFRSIPYSPETSYPQVPPTVMETYISTPTNDHLLTTTTHGDDMLHVTRSSSQTLSTMYYSSESPVMIQSLELGVLEDHTVGDLEPSHIGKWETMSQSTWTTAGSEFFSETPSLISAQNTEFPEAAHLGVISWMVETKMFTEDRSAIVQTQNPSSPQNLEVKVDEQLTIESTVASHPIPEIPTELTYHKNMLEFTEITDKMETIDEYTIVRDLETQSLPTIDHKYTQSLVEPMEELDWWTVTGNLEATDSISTTSTHPLSTPPSYLYFSRELRNTFSNAPEDIKPQVTPSPNSPQPAHNLKPSMDITTRGLFSEGNEKSTYSYQTNSDLDFYPNAAGQPRGGYLDKQDVIYFFDNESGLGVLHKPGDSLYVITTEIEDKDVVWKGSEEDLVQSISEKITERMIYYPSGANSLVLKEIRSVTPFFDNDAVDHQGSPTSGWSNVNKVKLTFWLQLFQGGKEMRNFLKTQLKALEGYPFGSSNATLISYTVDDLNECQLGIENCHSNAHCVNTVGSYSCVCMDGYEDHSPDASGTSCIAAKSAEINSLSEHLEIVIGVIVTVAVTLLFIIITLSVVQYKRRAKVNFSLQDPPTREPEAHIGAQAPADEYSHQRCLLSLFSARRLKLAPVAAVKPFDAAFNQ</sequence>
<dbReference type="SMART" id="SM00179">
    <property type="entry name" value="EGF_CA"/>
    <property type="match status" value="1"/>
</dbReference>
<keyword evidence="5" id="KW-0812">Transmembrane</keyword>
<dbReference type="InterPro" id="IPR018097">
    <property type="entry name" value="EGF_Ca-bd_CS"/>
</dbReference>
<comment type="caution">
    <text evidence="3">Lacks conserved residue(s) required for the propagation of feature annotation.</text>
</comment>
<gene>
    <name evidence="7" type="ORF">RIMI_LOCUS13386285</name>
</gene>
<dbReference type="SUPFAM" id="SSF57196">
    <property type="entry name" value="EGF/Laminin"/>
    <property type="match status" value="1"/>
</dbReference>
<feature type="domain" description="EGF-like" evidence="6">
    <location>
        <begin position="739"/>
        <end position="777"/>
    </location>
</feature>
<dbReference type="PROSITE" id="PS50026">
    <property type="entry name" value="EGF_3"/>
    <property type="match status" value="1"/>
</dbReference>
<dbReference type="InterPro" id="IPR000152">
    <property type="entry name" value="EGF-type_Asp/Asn_hydroxyl_site"/>
</dbReference>
<evidence type="ECO:0000313" key="7">
    <source>
        <dbReference type="EMBL" id="CAJ0951260.1"/>
    </source>
</evidence>
<dbReference type="InterPro" id="IPR000742">
    <property type="entry name" value="EGF"/>
</dbReference>
<dbReference type="Pfam" id="PF07645">
    <property type="entry name" value="EGF_CA"/>
    <property type="match status" value="1"/>
</dbReference>
<protein>
    <recommendedName>
        <fullName evidence="6">EGF-like domain-containing protein</fullName>
    </recommendedName>
</protein>
<proteinExistence type="predicted"/>
<evidence type="ECO:0000256" key="1">
    <source>
        <dbReference type="ARBA" id="ARBA00022536"/>
    </source>
</evidence>
<dbReference type="Gene3D" id="2.10.25.10">
    <property type="entry name" value="Laminin"/>
    <property type="match status" value="1"/>
</dbReference>
<dbReference type="SMART" id="SM00181">
    <property type="entry name" value="EGF"/>
    <property type="match status" value="1"/>
</dbReference>
<evidence type="ECO:0000256" key="4">
    <source>
        <dbReference type="SAM" id="MobiDB-lite"/>
    </source>
</evidence>
<name>A0ABN9LXF4_9NEOB</name>
<evidence type="ECO:0000259" key="6">
    <source>
        <dbReference type="PROSITE" id="PS50026"/>
    </source>
</evidence>
<dbReference type="Proteomes" id="UP001176940">
    <property type="component" value="Unassembled WGS sequence"/>
</dbReference>
<keyword evidence="5" id="KW-1133">Transmembrane helix</keyword>
<comment type="caution">
    <text evidence="7">The sequence shown here is derived from an EMBL/GenBank/DDBJ whole genome shotgun (WGS) entry which is preliminary data.</text>
</comment>
<evidence type="ECO:0000313" key="8">
    <source>
        <dbReference type="Proteomes" id="UP001176940"/>
    </source>
</evidence>
<dbReference type="InterPro" id="IPR001881">
    <property type="entry name" value="EGF-like_Ca-bd_dom"/>
</dbReference>
<keyword evidence="1 3" id="KW-0245">EGF-like domain</keyword>
<dbReference type="Gene3D" id="2.60.120.290">
    <property type="entry name" value="Spermadhesin, CUB domain"/>
    <property type="match status" value="1"/>
</dbReference>
<dbReference type="PROSITE" id="PS01187">
    <property type="entry name" value="EGF_CA"/>
    <property type="match status" value="1"/>
</dbReference>
<feature type="transmembrane region" description="Helical" evidence="5">
    <location>
        <begin position="800"/>
        <end position="822"/>
    </location>
</feature>